<dbReference type="HOGENOM" id="CLU_621741_0_0_1"/>
<evidence type="ECO:0000313" key="2">
    <source>
        <dbReference type="Proteomes" id="UP000001514"/>
    </source>
</evidence>
<organism evidence="2">
    <name type="scientific">Selaginella moellendorffii</name>
    <name type="common">Spikemoss</name>
    <dbReference type="NCBI Taxonomy" id="88036"/>
    <lineage>
        <taxon>Eukaryota</taxon>
        <taxon>Viridiplantae</taxon>
        <taxon>Streptophyta</taxon>
        <taxon>Embryophyta</taxon>
        <taxon>Tracheophyta</taxon>
        <taxon>Lycopodiopsida</taxon>
        <taxon>Selaginellales</taxon>
        <taxon>Selaginellaceae</taxon>
        <taxon>Selaginella</taxon>
    </lineage>
</organism>
<proteinExistence type="predicted"/>
<keyword evidence="2" id="KW-1185">Reference proteome</keyword>
<dbReference type="Proteomes" id="UP000001514">
    <property type="component" value="Unassembled WGS sequence"/>
</dbReference>
<dbReference type="Gramene" id="EFJ13028">
    <property type="protein sequence ID" value="EFJ13028"/>
    <property type="gene ID" value="SELMODRAFT_424896"/>
</dbReference>
<accession>D8SRC7</accession>
<dbReference type="EMBL" id="GL377635">
    <property type="protein sequence ID" value="EFJ13028.1"/>
    <property type="molecule type" value="Genomic_DNA"/>
</dbReference>
<evidence type="ECO:0000313" key="1">
    <source>
        <dbReference type="EMBL" id="EFJ13028.1"/>
    </source>
</evidence>
<reference evidence="1 2" key="1">
    <citation type="journal article" date="2011" name="Science">
        <title>The Selaginella genome identifies genetic changes associated with the evolution of vascular plants.</title>
        <authorList>
            <person name="Banks J.A."/>
            <person name="Nishiyama T."/>
            <person name="Hasebe M."/>
            <person name="Bowman J.L."/>
            <person name="Gribskov M."/>
            <person name="dePamphilis C."/>
            <person name="Albert V.A."/>
            <person name="Aono N."/>
            <person name="Aoyama T."/>
            <person name="Ambrose B.A."/>
            <person name="Ashton N.W."/>
            <person name="Axtell M.J."/>
            <person name="Barker E."/>
            <person name="Barker M.S."/>
            <person name="Bennetzen J.L."/>
            <person name="Bonawitz N.D."/>
            <person name="Chapple C."/>
            <person name="Cheng C."/>
            <person name="Correa L.G."/>
            <person name="Dacre M."/>
            <person name="DeBarry J."/>
            <person name="Dreyer I."/>
            <person name="Elias M."/>
            <person name="Engstrom E.M."/>
            <person name="Estelle M."/>
            <person name="Feng L."/>
            <person name="Finet C."/>
            <person name="Floyd S.K."/>
            <person name="Frommer W.B."/>
            <person name="Fujita T."/>
            <person name="Gramzow L."/>
            <person name="Gutensohn M."/>
            <person name="Harholt J."/>
            <person name="Hattori M."/>
            <person name="Heyl A."/>
            <person name="Hirai T."/>
            <person name="Hiwatashi Y."/>
            <person name="Ishikawa M."/>
            <person name="Iwata M."/>
            <person name="Karol K.G."/>
            <person name="Koehler B."/>
            <person name="Kolukisaoglu U."/>
            <person name="Kubo M."/>
            <person name="Kurata T."/>
            <person name="Lalonde S."/>
            <person name="Li K."/>
            <person name="Li Y."/>
            <person name="Litt A."/>
            <person name="Lyons E."/>
            <person name="Manning G."/>
            <person name="Maruyama T."/>
            <person name="Michael T.P."/>
            <person name="Mikami K."/>
            <person name="Miyazaki S."/>
            <person name="Morinaga S."/>
            <person name="Murata T."/>
            <person name="Mueller-Roeber B."/>
            <person name="Nelson D.R."/>
            <person name="Obara M."/>
            <person name="Oguri Y."/>
            <person name="Olmstead R.G."/>
            <person name="Onodera N."/>
            <person name="Petersen B.L."/>
            <person name="Pils B."/>
            <person name="Prigge M."/>
            <person name="Rensing S.A."/>
            <person name="Riano-Pachon D.M."/>
            <person name="Roberts A.W."/>
            <person name="Sato Y."/>
            <person name="Scheller H.V."/>
            <person name="Schulz B."/>
            <person name="Schulz C."/>
            <person name="Shakirov E.V."/>
            <person name="Shibagaki N."/>
            <person name="Shinohara N."/>
            <person name="Shippen D.E."/>
            <person name="Soerensen I."/>
            <person name="Sotooka R."/>
            <person name="Sugimoto N."/>
            <person name="Sugita M."/>
            <person name="Sumikawa N."/>
            <person name="Tanurdzic M."/>
            <person name="Theissen G."/>
            <person name="Ulvskov P."/>
            <person name="Wakazuki S."/>
            <person name="Weng J.K."/>
            <person name="Willats W.W."/>
            <person name="Wipf D."/>
            <person name="Wolf P.G."/>
            <person name="Yang L."/>
            <person name="Zimmer A.D."/>
            <person name="Zhu Q."/>
            <person name="Mitros T."/>
            <person name="Hellsten U."/>
            <person name="Loque D."/>
            <person name="Otillar R."/>
            <person name="Salamov A."/>
            <person name="Schmutz J."/>
            <person name="Shapiro H."/>
            <person name="Lindquist E."/>
            <person name="Lucas S."/>
            <person name="Rokhsar D."/>
            <person name="Grigoriev I.V."/>
        </authorList>
    </citation>
    <scope>NUCLEOTIDE SEQUENCE [LARGE SCALE GENOMIC DNA]</scope>
</reference>
<dbReference type="KEGG" id="smo:SELMODRAFT_424896"/>
<dbReference type="InParanoid" id="D8SRC7"/>
<dbReference type="AlphaFoldDB" id="D8SRC7"/>
<sequence>MYGLLQIGHRLLKVTRQSGRSSRRLLWRTWLHRAVISNLGNTLMARVCGKKQSGLALLQKQLEAKGGSQTRSRIESRMNELHVYARQRLVVDCHGNCGETEALASERAHRNECIEKQLGFRDSDCVWRQCLTSAVKASPDFGASPQTKWGLVTASAQLVLKLDTFEAGAFAASLPQPALTALCVISVFTNYDLDPVQDLEALSGKTMTKLIVIHEKAAGERSISEYQRVLETKVREYVPADRFEVEVIGRYFQRRTRKVWLGARQKNWWKALLSKGLLDKAAMKILSAGLEKSVGAAVSMNHRWHSLCVHGDEECLEKAKHEFSSSGNRRSKGLFGVSMPKSSTRRNLRLEATAFAATALLTSLEQGWTCATEGCQESVALETLGYVHTHGGSDCDLQKIQAESRCFPDRVERAVALVKKQYMCWVFSIRKQRSLKLVLIN</sequence>
<gene>
    <name evidence="1" type="ORF">SELMODRAFT_424896</name>
</gene>
<protein>
    <submittedName>
        <fullName evidence="1">Uncharacterized protein</fullName>
    </submittedName>
</protein>
<name>D8SRC7_SELML</name>